<dbReference type="PANTHER" id="PTHR32108">
    <property type="entry name" value="DNA-DIRECTED RNA POLYMERASE SUBUNIT ALPHA"/>
    <property type="match status" value="1"/>
</dbReference>
<reference evidence="1 2" key="1">
    <citation type="submission" date="2024-01" db="EMBL/GenBank/DDBJ databases">
        <title>A telomere-to-telomere, gap-free genome of sweet tea (Lithocarpus litseifolius).</title>
        <authorList>
            <person name="Zhou J."/>
        </authorList>
    </citation>
    <scope>NUCLEOTIDE SEQUENCE [LARGE SCALE GENOMIC DNA]</scope>
    <source>
        <strain evidence="1">Zhou-2022a</strain>
        <tissue evidence="1">Leaf</tissue>
    </source>
</reference>
<keyword evidence="2" id="KW-1185">Reference proteome</keyword>
<evidence type="ECO:0000313" key="1">
    <source>
        <dbReference type="EMBL" id="KAK9997923.1"/>
    </source>
</evidence>
<protein>
    <recommendedName>
        <fullName evidence="3">Retrotransposon gag domain-containing protein</fullName>
    </recommendedName>
</protein>
<dbReference type="EMBL" id="JAZDWU010000006">
    <property type="protein sequence ID" value="KAK9997923.1"/>
    <property type="molecule type" value="Genomic_DNA"/>
</dbReference>
<accession>A0AAW2CK88</accession>
<dbReference type="PANTHER" id="PTHR32108:SF9">
    <property type="entry name" value="REVERSE TRANSCRIPTASE RNASE H-LIKE DOMAIN-CONTAINING PROTEIN"/>
    <property type="match status" value="1"/>
</dbReference>
<organism evidence="1 2">
    <name type="scientific">Lithocarpus litseifolius</name>
    <dbReference type="NCBI Taxonomy" id="425828"/>
    <lineage>
        <taxon>Eukaryota</taxon>
        <taxon>Viridiplantae</taxon>
        <taxon>Streptophyta</taxon>
        <taxon>Embryophyta</taxon>
        <taxon>Tracheophyta</taxon>
        <taxon>Spermatophyta</taxon>
        <taxon>Magnoliopsida</taxon>
        <taxon>eudicotyledons</taxon>
        <taxon>Gunneridae</taxon>
        <taxon>Pentapetalae</taxon>
        <taxon>rosids</taxon>
        <taxon>fabids</taxon>
        <taxon>Fagales</taxon>
        <taxon>Fagaceae</taxon>
        <taxon>Lithocarpus</taxon>
    </lineage>
</organism>
<proteinExistence type="predicted"/>
<dbReference type="AlphaFoldDB" id="A0AAW2CK88"/>
<comment type="caution">
    <text evidence="1">The sequence shown here is derived from an EMBL/GenBank/DDBJ whole genome shotgun (WGS) entry which is preliminary data.</text>
</comment>
<evidence type="ECO:0008006" key="3">
    <source>
        <dbReference type="Google" id="ProtNLM"/>
    </source>
</evidence>
<sequence>MRPKFKAPEFVKYDCTGDPCIHLRVYCRKMSPYEDNHPLLCQIFCDNLTGLVATWYRWCELAEQVLPPMMEEEMIKWFIDNLKPPYYEKMISTQVPRFSSLIPIGERIDDGIKTKKIIDLVALYYKMEQQVMKMITEKGNGVRSSDEEVNYIHPSVLAQSSMQGQPKYLAVNEERKKKVFDPLLMSL</sequence>
<evidence type="ECO:0000313" key="2">
    <source>
        <dbReference type="Proteomes" id="UP001459277"/>
    </source>
</evidence>
<name>A0AAW2CK88_9ROSI</name>
<dbReference type="Proteomes" id="UP001459277">
    <property type="component" value="Unassembled WGS sequence"/>
</dbReference>
<gene>
    <name evidence="1" type="ORF">SO802_017526</name>
</gene>